<name>A0A318QC77_9PROT</name>
<protein>
    <submittedName>
        <fullName evidence="1">Uncharacterized protein</fullName>
    </submittedName>
</protein>
<reference evidence="1 2" key="1">
    <citation type="submission" date="2017-07" db="EMBL/GenBank/DDBJ databases">
        <title>A draft genome sequence of Komagataeibacter sp. T5K1.</title>
        <authorList>
            <person name="Skraban J."/>
            <person name="Cleenwerck I."/>
            <person name="Vandamme P."/>
            <person name="Trcek J."/>
        </authorList>
    </citation>
    <scope>NUCLEOTIDE SEQUENCE [LARGE SCALE GENOMIC DNA]</scope>
    <source>
        <strain evidence="1 2">T5K1</strain>
    </source>
</reference>
<accession>A0A318QC77</accession>
<organism evidence="1 2">
    <name type="scientific">Novacetimonas pomaceti</name>
    <dbReference type="NCBI Taxonomy" id="2021998"/>
    <lineage>
        <taxon>Bacteria</taxon>
        <taxon>Pseudomonadati</taxon>
        <taxon>Pseudomonadota</taxon>
        <taxon>Alphaproteobacteria</taxon>
        <taxon>Acetobacterales</taxon>
        <taxon>Acetobacteraceae</taxon>
        <taxon>Novacetimonas</taxon>
    </lineage>
</organism>
<dbReference type="EMBL" id="NOXG01000009">
    <property type="protein sequence ID" value="PYD75444.1"/>
    <property type="molecule type" value="Genomic_DNA"/>
</dbReference>
<comment type="caution">
    <text evidence="1">The sequence shown here is derived from an EMBL/GenBank/DDBJ whole genome shotgun (WGS) entry which is preliminary data.</text>
</comment>
<evidence type="ECO:0000313" key="1">
    <source>
        <dbReference type="EMBL" id="PYD75444.1"/>
    </source>
</evidence>
<evidence type="ECO:0000313" key="2">
    <source>
        <dbReference type="Proteomes" id="UP000247609"/>
    </source>
</evidence>
<proteinExistence type="predicted"/>
<sequence length="82" mass="10046">MFENNPFVKSFWMLPYFKKSSILCYCFKKPSEKAGPVIQGNYKKFLVKLFSKSFERHHLFEKRRHPKTFIIFYRQVVFKQPC</sequence>
<dbReference type="Proteomes" id="UP000247609">
    <property type="component" value="Unassembled WGS sequence"/>
</dbReference>
<dbReference type="AlphaFoldDB" id="A0A318QC77"/>
<gene>
    <name evidence="1" type="ORF">CFR71_09370</name>
</gene>